<name>X6MAW2_RETFI</name>
<dbReference type="UniPathway" id="UPA00196"/>
<evidence type="ECO:0000256" key="5">
    <source>
        <dbReference type="SAM" id="SignalP"/>
    </source>
</evidence>
<reference evidence="6 7" key="1">
    <citation type="journal article" date="2013" name="Curr. Biol.">
        <title>The Genome of the Foraminiferan Reticulomyxa filosa.</title>
        <authorList>
            <person name="Glockner G."/>
            <person name="Hulsmann N."/>
            <person name="Schleicher M."/>
            <person name="Noegel A.A."/>
            <person name="Eichinger L."/>
            <person name="Gallinger C."/>
            <person name="Pawlowski J."/>
            <person name="Sierra R."/>
            <person name="Euteneuer U."/>
            <person name="Pillet L."/>
            <person name="Moustafa A."/>
            <person name="Platzer M."/>
            <person name="Groth M."/>
            <person name="Szafranski K."/>
            <person name="Schliwa M."/>
        </authorList>
    </citation>
    <scope>NUCLEOTIDE SEQUENCE [LARGE SCALE GENOMIC DNA]</scope>
</reference>
<dbReference type="InterPro" id="IPR028361">
    <property type="entry name" value="GPI_transamidase"/>
</dbReference>
<protein>
    <recommendedName>
        <fullName evidence="8">GPI-anchor transamidase</fullName>
    </recommendedName>
</protein>
<dbReference type="PANTHER" id="PTHR48067:SF1">
    <property type="entry name" value="GPI-ANCHOR TRANSAMIDASE"/>
    <property type="match status" value="1"/>
</dbReference>
<dbReference type="Gene3D" id="3.40.50.1460">
    <property type="match status" value="1"/>
</dbReference>
<gene>
    <name evidence="6" type="ORF">RFI_26224</name>
</gene>
<comment type="caution">
    <text evidence="6">The sequence shown here is derived from an EMBL/GenBank/DDBJ whole genome shotgun (WGS) entry which is preliminary data.</text>
</comment>
<organism evidence="6 7">
    <name type="scientific">Reticulomyxa filosa</name>
    <dbReference type="NCBI Taxonomy" id="46433"/>
    <lineage>
        <taxon>Eukaryota</taxon>
        <taxon>Sar</taxon>
        <taxon>Rhizaria</taxon>
        <taxon>Retaria</taxon>
        <taxon>Foraminifera</taxon>
        <taxon>Monothalamids</taxon>
        <taxon>Reticulomyxidae</taxon>
        <taxon>Reticulomyxa</taxon>
    </lineage>
</organism>
<keyword evidence="7" id="KW-1185">Reference proteome</keyword>
<evidence type="ECO:0000256" key="4">
    <source>
        <dbReference type="ARBA" id="ARBA00022729"/>
    </source>
</evidence>
<evidence type="ECO:0000256" key="2">
    <source>
        <dbReference type="ARBA" id="ARBA00009941"/>
    </source>
</evidence>
<dbReference type="GO" id="GO:0016255">
    <property type="term" value="P:attachment of GPI anchor to protein"/>
    <property type="evidence" value="ECO:0007669"/>
    <property type="project" value="InterPro"/>
</dbReference>
<dbReference type="OrthoDB" id="192611at2759"/>
<dbReference type="EMBL" id="ASPP01022713">
    <property type="protein sequence ID" value="ETO11153.1"/>
    <property type="molecule type" value="Genomic_DNA"/>
</dbReference>
<dbReference type="PANTHER" id="PTHR48067">
    <property type="entry name" value="GPI-ANCHOR TRANSAMIDASE"/>
    <property type="match status" value="1"/>
</dbReference>
<accession>X6MAW2</accession>
<dbReference type="Pfam" id="PF01650">
    <property type="entry name" value="Peptidase_C13"/>
    <property type="match status" value="1"/>
</dbReference>
<feature type="signal peptide" evidence="5">
    <location>
        <begin position="1"/>
        <end position="22"/>
    </location>
</feature>
<evidence type="ECO:0000256" key="3">
    <source>
        <dbReference type="ARBA" id="ARBA00022502"/>
    </source>
</evidence>
<evidence type="ECO:0008006" key="8">
    <source>
        <dbReference type="Google" id="ProtNLM"/>
    </source>
</evidence>
<evidence type="ECO:0000256" key="1">
    <source>
        <dbReference type="ARBA" id="ARBA00004687"/>
    </source>
</evidence>
<proteinExistence type="inferred from homology"/>
<dbReference type="GO" id="GO:0006506">
    <property type="term" value="P:GPI anchor biosynthetic process"/>
    <property type="evidence" value="ECO:0007669"/>
    <property type="project" value="UniProtKB-UniPathway"/>
</dbReference>
<comment type="similarity">
    <text evidence="2">Belongs to the peptidase C13 family.</text>
</comment>
<keyword evidence="3" id="KW-0337">GPI-anchor biosynthesis</keyword>
<evidence type="ECO:0000313" key="6">
    <source>
        <dbReference type="EMBL" id="ETO11153.1"/>
    </source>
</evidence>
<dbReference type="InterPro" id="IPR001096">
    <property type="entry name" value="Peptidase_C13"/>
</dbReference>
<dbReference type="GO" id="GO:0042765">
    <property type="term" value="C:GPI-anchor transamidase complex"/>
    <property type="evidence" value="ECO:0007669"/>
    <property type="project" value="InterPro"/>
</dbReference>
<comment type="pathway">
    <text evidence="1">Glycolipid biosynthesis; glycosylphosphatidylinositol-anchor biosynthesis.</text>
</comment>
<evidence type="ECO:0000313" key="7">
    <source>
        <dbReference type="Proteomes" id="UP000023152"/>
    </source>
</evidence>
<dbReference type="GO" id="GO:0006508">
    <property type="term" value="P:proteolysis"/>
    <property type="evidence" value="ECO:0007669"/>
    <property type="project" value="InterPro"/>
</dbReference>
<sequence>MSLKYILTICISFSFCIIHCNSGTTSKHDNNWAVLVCRLNLAQKKNKIFLNKKKDRLAPHDIDDIACNDRNVLKASIIGSKKTTKNTMLSVYDEDVEVDYRGLECNAENLLRVLTHRHFDATPNSKKLNTDSRSNILVYLDGHGGNTFLKFHDKDEIQSQDLADAFNIMHSQVFFFSCRIFPFFGRYNEILFIVDTCQAATLYSHFTAPNIIAIGSSLKGESAYSVCLVLCLSFFFFIKKMRIILFVFWNECCHVIMIHSAA</sequence>
<dbReference type="GO" id="GO:0003923">
    <property type="term" value="F:GPI-anchor transamidase activity"/>
    <property type="evidence" value="ECO:0007669"/>
    <property type="project" value="InterPro"/>
</dbReference>
<feature type="chain" id="PRO_5004975633" description="GPI-anchor transamidase" evidence="5">
    <location>
        <begin position="23"/>
        <end position="262"/>
    </location>
</feature>
<keyword evidence="4 5" id="KW-0732">Signal</keyword>
<dbReference type="AlphaFoldDB" id="X6MAW2"/>
<dbReference type="Proteomes" id="UP000023152">
    <property type="component" value="Unassembled WGS sequence"/>
</dbReference>